<keyword evidence="4" id="KW-0456">Lyase</keyword>
<dbReference type="GO" id="GO:0016829">
    <property type="term" value="F:lyase activity"/>
    <property type="evidence" value="ECO:0007669"/>
    <property type="project" value="UniProtKB-KW"/>
</dbReference>
<dbReference type="Pfam" id="PF01081">
    <property type="entry name" value="Aldolase"/>
    <property type="match status" value="1"/>
</dbReference>
<dbReference type="PANTHER" id="PTHR30246:SF1">
    <property type="entry name" value="2-DEHYDRO-3-DEOXY-6-PHOSPHOGALACTONATE ALDOLASE-RELATED"/>
    <property type="match status" value="1"/>
</dbReference>
<keyword evidence="7" id="KW-1185">Reference proteome</keyword>
<dbReference type="CDD" id="cd00452">
    <property type="entry name" value="KDPG_aldolase"/>
    <property type="match status" value="1"/>
</dbReference>
<organism evidence="6 7">
    <name type="scientific">Dinghuibacter silviterrae</name>
    <dbReference type="NCBI Taxonomy" id="1539049"/>
    <lineage>
        <taxon>Bacteria</taxon>
        <taxon>Pseudomonadati</taxon>
        <taxon>Bacteroidota</taxon>
        <taxon>Chitinophagia</taxon>
        <taxon>Chitinophagales</taxon>
        <taxon>Chitinophagaceae</taxon>
        <taxon>Dinghuibacter</taxon>
    </lineage>
</organism>
<dbReference type="AlphaFoldDB" id="A0A4R8DNC3"/>
<comment type="pathway">
    <text evidence="1">Carbohydrate acid metabolism.</text>
</comment>
<dbReference type="PANTHER" id="PTHR30246">
    <property type="entry name" value="2-KETO-3-DEOXY-6-PHOSPHOGLUCONATE ALDOLASE"/>
    <property type="match status" value="1"/>
</dbReference>
<dbReference type="SUPFAM" id="SSF51569">
    <property type="entry name" value="Aldolase"/>
    <property type="match status" value="1"/>
</dbReference>
<dbReference type="InterPro" id="IPR013785">
    <property type="entry name" value="Aldolase_TIM"/>
</dbReference>
<evidence type="ECO:0000313" key="6">
    <source>
        <dbReference type="EMBL" id="TDW99197.1"/>
    </source>
</evidence>
<accession>A0A4R8DNC3</accession>
<keyword evidence="5" id="KW-0119">Carbohydrate metabolism</keyword>
<dbReference type="RefSeq" id="WP_133989715.1">
    <property type="nucleotide sequence ID" value="NZ_SODV01000001.1"/>
</dbReference>
<evidence type="ECO:0000256" key="1">
    <source>
        <dbReference type="ARBA" id="ARBA00004761"/>
    </source>
</evidence>
<dbReference type="InterPro" id="IPR000887">
    <property type="entry name" value="Aldlse_KDPG_KHG"/>
</dbReference>
<evidence type="ECO:0000256" key="4">
    <source>
        <dbReference type="ARBA" id="ARBA00023239"/>
    </source>
</evidence>
<name>A0A4R8DNC3_9BACT</name>
<dbReference type="OrthoDB" id="9802667at2"/>
<reference evidence="6 7" key="1">
    <citation type="submission" date="2019-03" db="EMBL/GenBank/DDBJ databases">
        <title>Genomic Encyclopedia of Type Strains, Phase IV (KMG-IV): sequencing the most valuable type-strain genomes for metagenomic binning, comparative biology and taxonomic classification.</title>
        <authorList>
            <person name="Goeker M."/>
        </authorList>
    </citation>
    <scope>NUCLEOTIDE SEQUENCE [LARGE SCALE GENOMIC DNA]</scope>
    <source>
        <strain evidence="6 7">DSM 100059</strain>
    </source>
</reference>
<comment type="similarity">
    <text evidence="2">Belongs to the KHG/KDPG aldolase family.</text>
</comment>
<dbReference type="Proteomes" id="UP000294498">
    <property type="component" value="Unassembled WGS sequence"/>
</dbReference>
<comment type="caution">
    <text evidence="6">The sequence shown here is derived from an EMBL/GenBank/DDBJ whole genome shotgun (WGS) entry which is preliminary data.</text>
</comment>
<sequence length="219" mass="24028">MHSILQKIKTQGLLPLYFHPDPAVCEAVMRALYEAGIRVVEFTNRGEQALENFAHLRHIRDREWKDLTLGIGTIKTGEQARHYIAEGADFLISPGFVPEVGAVAAQHNQFWVPGCMTPTEIIAAENMGATFVKLFPGNLLGPAFVSAVRELFPGLAFMPTGGAEPERANLEAWFKAGVAGVGMGSRLISAAVLQEKAYAKITEQTRMVLELIREIRAAR</sequence>
<protein>
    <submittedName>
        <fullName evidence="6">2-dehydro-3-deoxyphosphogluconate aldolase/(4S)-4-hydroxy-2-oxoglutarate aldolase</fullName>
    </submittedName>
</protein>
<evidence type="ECO:0000256" key="3">
    <source>
        <dbReference type="ARBA" id="ARBA00011233"/>
    </source>
</evidence>
<gene>
    <name evidence="6" type="ORF">EDB95_0206</name>
</gene>
<evidence type="ECO:0000256" key="5">
    <source>
        <dbReference type="ARBA" id="ARBA00023277"/>
    </source>
</evidence>
<dbReference type="EMBL" id="SODV01000001">
    <property type="protein sequence ID" value="TDW99197.1"/>
    <property type="molecule type" value="Genomic_DNA"/>
</dbReference>
<evidence type="ECO:0000313" key="7">
    <source>
        <dbReference type="Proteomes" id="UP000294498"/>
    </source>
</evidence>
<evidence type="ECO:0000256" key="2">
    <source>
        <dbReference type="ARBA" id="ARBA00006906"/>
    </source>
</evidence>
<proteinExistence type="inferred from homology"/>
<dbReference type="Gene3D" id="3.20.20.70">
    <property type="entry name" value="Aldolase class I"/>
    <property type="match status" value="1"/>
</dbReference>
<comment type="subunit">
    <text evidence="3">Homotrimer.</text>
</comment>